<dbReference type="GO" id="GO:0008270">
    <property type="term" value="F:zinc ion binding"/>
    <property type="evidence" value="ECO:0007669"/>
    <property type="project" value="UniProtKB-KW"/>
</dbReference>
<feature type="compositionally biased region" description="Polar residues" evidence="9">
    <location>
        <begin position="125"/>
        <end position="141"/>
    </location>
</feature>
<dbReference type="Gene3D" id="3.30.160.60">
    <property type="entry name" value="Classic Zinc Finger"/>
    <property type="match status" value="6"/>
</dbReference>
<dbReference type="PROSITE" id="PS00028">
    <property type="entry name" value="ZINC_FINGER_C2H2_1"/>
    <property type="match status" value="6"/>
</dbReference>
<keyword evidence="2" id="KW-0479">Metal-binding</keyword>
<dbReference type="GO" id="GO:0000978">
    <property type="term" value="F:RNA polymerase II cis-regulatory region sequence-specific DNA binding"/>
    <property type="evidence" value="ECO:0007669"/>
    <property type="project" value="TreeGrafter"/>
</dbReference>
<keyword evidence="4 8" id="KW-0863">Zinc-finger</keyword>
<evidence type="ECO:0000256" key="3">
    <source>
        <dbReference type="ARBA" id="ARBA00022737"/>
    </source>
</evidence>
<reference evidence="11 12" key="1">
    <citation type="submission" date="2021-06" db="EMBL/GenBank/DDBJ databases">
        <title>Caerostris darwini draft genome.</title>
        <authorList>
            <person name="Kono N."/>
            <person name="Arakawa K."/>
        </authorList>
    </citation>
    <scope>NUCLEOTIDE SEQUENCE [LARGE SCALE GENOMIC DNA]</scope>
</reference>
<dbReference type="SUPFAM" id="SSF57667">
    <property type="entry name" value="beta-beta-alpha zinc fingers"/>
    <property type="match status" value="3"/>
</dbReference>
<dbReference type="EMBL" id="BPLQ01012335">
    <property type="protein sequence ID" value="GIY64568.1"/>
    <property type="molecule type" value="Genomic_DNA"/>
</dbReference>
<dbReference type="InterPro" id="IPR050589">
    <property type="entry name" value="Ikaros_C2H2-ZF"/>
</dbReference>
<keyword evidence="5" id="KW-0862">Zinc</keyword>
<dbReference type="PROSITE" id="PS50157">
    <property type="entry name" value="ZINC_FINGER_C2H2_2"/>
    <property type="match status" value="6"/>
</dbReference>
<feature type="domain" description="C2H2-type" evidence="10">
    <location>
        <begin position="458"/>
        <end position="485"/>
    </location>
</feature>
<keyword evidence="6" id="KW-0238">DNA-binding</keyword>
<organism evidence="11 12">
    <name type="scientific">Caerostris darwini</name>
    <dbReference type="NCBI Taxonomy" id="1538125"/>
    <lineage>
        <taxon>Eukaryota</taxon>
        <taxon>Metazoa</taxon>
        <taxon>Ecdysozoa</taxon>
        <taxon>Arthropoda</taxon>
        <taxon>Chelicerata</taxon>
        <taxon>Arachnida</taxon>
        <taxon>Araneae</taxon>
        <taxon>Araneomorphae</taxon>
        <taxon>Entelegynae</taxon>
        <taxon>Araneoidea</taxon>
        <taxon>Araneidae</taxon>
        <taxon>Caerostris</taxon>
    </lineage>
</organism>
<dbReference type="SMART" id="SM00355">
    <property type="entry name" value="ZnF_C2H2"/>
    <property type="match status" value="6"/>
</dbReference>
<protein>
    <recommendedName>
        <fullName evidence="10">C2H2-type domain-containing protein</fullName>
    </recommendedName>
</protein>
<evidence type="ECO:0000256" key="7">
    <source>
        <dbReference type="ARBA" id="ARBA00023242"/>
    </source>
</evidence>
<evidence type="ECO:0000256" key="2">
    <source>
        <dbReference type="ARBA" id="ARBA00022723"/>
    </source>
</evidence>
<keyword evidence="3" id="KW-0677">Repeat</keyword>
<gene>
    <name evidence="11" type="ORF">CDAR_369641</name>
</gene>
<dbReference type="PANTHER" id="PTHR24404:SF114">
    <property type="entry name" value="KLUMPFUSS, ISOFORM B-RELATED"/>
    <property type="match status" value="1"/>
</dbReference>
<comment type="subcellular location">
    <subcellularLocation>
        <location evidence="1">Nucleus</location>
    </subcellularLocation>
</comment>
<dbReference type="InterPro" id="IPR013087">
    <property type="entry name" value="Znf_C2H2_type"/>
</dbReference>
<dbReference type="Proteomes" id="UP001054837">
    <property type="component" value="Unassembled WGS sequence"/>
</dbReference>
<accession>A0AAV4V3J6</accession>
<dbReference type="Pfam" id="PF00096">
    <property type="entry name" value="zf-C2H2"/>
    <property type="match status" value="6"/>
</dbReference>
<evidence type="ECO:0000259" key="10">
    <source>
        <dbReference type="PROSITE" id="PS50157"/>
    </source>
</evidence>
<comment type="caution">
    <text evidence="11">The sequence shown here is derived from an EMBL/GenBank/DDBJ whole genome shotgun (WGS) entry which is preliminary data.</text>
</comment>
<dbReference type="PANTHER" id="PTHR24404">
    <property type="entry name" value="ZINC FINGER PROTEIN"/>
    <property type="match status" value="1"/>
</dbReference>
<evidence type="ECO:0000256" key="6">
    <source>
        <dbReference type="ARBA" id="ARBA00023125"/>
    </source>
</evidence>
<feature type="domain" description="C2H2-type" evidence="10">
    <location>
        <begin position="343"/>
        <end position="370"/>
    </location>
</feature>
<name>A0AAV4V3J6_9ARAC</name>
<dbReference type="GO" id="GO:0005634">
    <property type="term" value="C:nucleus"/>
    <property type="evidence" value="ECO:0007669"/>
    <property type="project" value="UniProtKB-SubCell"/>
</dbReference>
<dbReference type="FunFam" id="3.30.160.60:FF:001049">
    <property type="entry name" value="zinc finger protein 319"/>
    <property type="match status" value="2"/>
</dbReference>
<evidence type="ECO:0000256" key="5">
    <source>
        <dbReference type="ARBA" id="ARBA00022833"/>
    </source>
</evidence>
<keyword evidence="12" id="KW-1185">Reference proteome</keyword>
<feature type="domain" description="C2H2-type" evidence="10">
    <location>
        <begin position="371"/>
        <end position="399"/>
    </location>
</feature>
<evidence type="ECO:0000256" key="4">
    <source>
        <dbReference type="ARBA" id="ARBA00022771"/>
    </source>
</evidence>
<feature type="domain" description="C2H2-type" evidence="10">
    <location>
        <begin position="400"/>
        <end position="428"/>
    </location>
</feature>
<evidence type="ECO:0000256" key="8">
    <source>
        <dbReference type="PROSITE-ProRule" id="PRU00042"/>
    </source>
</evidence>
<dbReference type="FunFam" id="3.30.160.60:FF:000446">
    <property type="entry name" value="Zinc finger protein"/>
    <property type="match status" value="1"/>
</dbReference>
<evidence type="ECO:0000256" key="1">
    <source>
        <dbReference type="ARBA" id="ARBA00004123"/>
    </source>
</evidence>
<feature type="domain" description="C2H2-type" evidence="10">
    <location>
        <begin position="429"/>
        <end position="457"/>
    </location>
</feature>
<dbReference type="InterPro" id="IPR036236">
    <property type="entry name" value="Znf_C2H2_sf"/>
</dbReference>
<dbReference type="GO" id="GO:0003700">
    <property type="term" value="F:DNA-binding transcription factor activity"/>
    <property type="evidence" value="ECO:0007669"/>
    <property type="project" value="TreeGrafter"/>
</dbReference>
<dbReference type="AlphaFoldDB" id="A0AAV4V3J6"/>
<proteinExistence type="predicted"/>
<dbReference type="GO" id="GO:0006357">
    <property type="term" value="P:regulation of transcription by RNA polymerase II"/>
    <property type="evidence" value="ECO:0007669"/>
    <property type="project" value="TreeGrafter"/>
</dbReference>
<feature type="region of interest" description="Disordered" evidence="9">
    <location>
        <begin position="122"/>
        <end position="141"/>
    </location>
</feature>
<evidence type="ECO:0000313" key="12">
    <source>
        <dbReference type="Proteomes" id="UP001054837"/>
    </source>
</evidence>
<evidence type="ECO:0000313" key="11">
    <source>
        <dbReference type="EMBL" id="GIY64568.1"/>
    </source>
</evidence>
<dbReference type="FunFam" id="3.30.160.60:FF:000112">
    <property type="entry name" value="Mds1 and evi1 complex locus protein"/>
    <property type="match status" value="1"/>
</dbReference>
<keyword evidence="7" id="KW-0539">Nucleus</keyword>
<sequence length="485" mass="55345">MEIRICEFCNAYVANFEVHTCRIFGNQHRQSSATLPLSSSGNLAENIDLRTDQLYYEERIPSMNQTHLSWQHNILPTIHQKIDCEATAAAEVSSQYGVANQNPYNPKISDFLFPGMAHPEEKQTKSAYSLQPSDDNSANMNQNSQFCEAWNPKYPANAPIPRLNIANMNQNAQFCDAWNRNPPVNTLLPIAEPCFLPGYQQTFGQGHALRNQFQHPNVSSQVENSGTSRTDEMPSDFTCTYNEIDNASTNQISQHYGTSLGIPISAVQNVQYNSMAPIPPTDASGPIHSNSCPKEFLPKDQFEPRELSRSVARPYACNYCGKTFPSSWHLTRHIRTHTGEKPFKCTVCNKCFAASAHLTDHMRIHTGRASYKCTECNECFGSRYRLRKHIYSIHTAEEPYKCTECNKCFAYPWLLREHIRIVHNGQNSYKCTECSECFVSHYKLRKHIYSIHTAEEPYKCTECSRCFAYPSHLREHVRISHTGDR</sequence>
<evidence type="ECO:0000256" key="9">
    <source>
        <dbReference type="SAM" id="MobiDB-lite"/>
    </source>
</evidence>
<feature type="domain" description="C2H2-type" evidence="10">
    <location>
        <begin position="315"/>
        <end position="342"/>
    </location>
</feature>